<dbReference type="WBParaSite" id="PDA_v2.g3752.t1">
    <property type="protein sequence ID" value="PDA_v2.g3752.t1"/>
    <property type="gene ID" value="PDA_v2.g3752"/>
</dbReference>
<reference evidence="3" key="1">
    <citation type="submission" date="2022-11" db="UniProtKB">
        <authorList>
            <consortium name="WormBaseParasite"/>
        </authorList>
    </citation>
    <scope>IDENTIFICATION</scope>
</reference>
<feature type="compositionally biased region" description="Low complexity" evidence="1">
    <location>
        <begin position="191"/>
        <end position="236"/>
    </location>
</feature>
<evidence type="ECO:0000313" key="3">
    <source>
        <dbReference type="WBParaSite" id="PDA_v2.g3752.t1"/>
    </source>
</evidence>
<protein>
    <submittedName>
        <fullName evidence="3">Uncharacterized protein</fullName>
    </submittedName>
</protein>
<keyword evidence="2" id="KW-1185">Reference proteome</keyword>
<organism evidence="2 3">
    <name type="scientific">Panagrolaimus davidi</name>
    <dbReference type="NCBI Taxonomy" id="227884"/>
    <lineage>
        <taxon>Eukaryota</taxon>
        <taxon>Metazoa</taxon>
        <taxon>Ecdysozoa</taxon>
        <taxon>Nematoda</taxon>
        <taxon>Chromadorea</taxon>
        <taxon>Rhabditida</taxon>
        <taxon>Tylenchina</taxon>
        <taxon>Panagrolaimomorpha</taxon>
        <taxon>Panagrolaimoidea</taxon>
        <taxon>Panagrolaimidae</taxon>
        <taxon>Panagrolaimus</taxon>
    </lineage>
</organism>
<evidence type="ECO:0000256" key="1">
    <source>
        <dbReference type="SAM" id="MobiDB-lite"/>
    </source>
</evidence>
<dbReference type="Proteomes" id="UP000887578">
    <property type="component" value="Unplaced"/>
</dbReference>
<name>A0A914QQE2_9BILA</name>
<feature type="compositionally biased region" description="Low complexity" evidence="1">
    <location>
        <begin position="68"/>
        <end position="96"/>
    </location>
</feature>
<feature type="region of interest" description="Disordered" evidence="1">
    <location>
        <begin position="191"/>
        <end position="237"/>
    </location>
</feature>
<dbReference type="AlphaFoldDB" id="A0A914QQE2"/>
<evidence type="ECO:0000313" key="2">
    <source>
        <dbReference type="Proteomes" id="UP000887578"/>
    </source>
</evidence>
<sequence length="315" mass="34549">MLLLTSIKTPAFEPLRSLLLNALIKDPKTDLEAVTTLLDNVLMTEREQKLPEERQAYVVRKIQPQQQRHSGSSSYRRRTSSAASTSSRGSHASSIASKRLVAPRRGTCFSCAGDHRRSSCRFRDAECNACGGFGHIQKVCINNASNSKPRVNTVRVNTVHASTSRDYGNPNDDTPFRVNCVRIASNTSSAASFSGASSASSRSNTSKKSSSRITVSSNTSKKAYSARTSSSSISGGDAKKWRFSRGDQIHWFSQDFNSWKPGRVIAVHPEEYYIQSFVGKVFVNQKNVRGYDPSAAASARVPTAKKSKMPVVSVW</sequence>
<feature type="region of interest" description="Disordered" evidence="1">
    <location>
        <begin position="60"/>
        <end position="96"/>
    </location>
</feature>
<accession>A0A914QQE2</accession>
<proteinExistence type="predicted"/>